<dbReference type="InterPro" id="IPR008218">
    <property type="entry name" value="ATPase_V1-cplx_f_g_su"/>
</dbReference>
<protein>
    <submittedName>
        <fullName evidence="4">V-type ATP synthase subunit F</fullName>
    </submittedName>
</protein>
<comment type="caution">
    <text evidence="4">The sequence shown here is derived from an EMBL/GenBank/DDBJ whole genome shotgun (WGS) entry which is preliminary data.</text>
</comment>
<sequence>MTKIAAVGPKDAVLAFKALGLEVVSVETAEQASKAVFDLAEAGCQVIFITEREAEKIPETISRYKTSPTPAIIPIPGATGATGFGMRAVRANVEKAVGADILNIGGDAQ</sequence>
<keyword evidence="3" id="KW-0406">Ion transport</keyword>
<name>A0A9D1IBD8_9FIRM</name>
<gene>
    <name evidence="4" type="ORF">IAB02_04770</name>
</gene>
<evidence type="ECO:0000256" key="2">
    <source>
        <dbReference type="ARBA" id="ARBA00022448"/>
    </source>
</evidence>
<evidence type="ECO:0000256" key="1">
    <source>
        <dbReference type="ARBA" id="ARBA00010148"/>
    </source>
</evidence>
<proteinExistence type="inferred from homology"/>
<evidence type="ECO:0000313" key="5">
    <source>
        <dbReference type="Proteomes" id="UP000824072"/>
    </source>
</evidence>
<dbReference type="Gene3D" id="3.40.50.10580">
    <property type="entry name" value="ATPase, V1 complex, subunit F"/>
    <property type="match status" value="1"/>
</dbReference>
<reference evidence="4" key="1">
    <citation type="submission" date="2020-10" db="EMBL/GenBank/DDBJ databases">
        <authorList>
            <person name="Gilroy R."/>
        </authorList>
    </citation>
    <scope>NUCLEOTIDE SEQUENCE</scope>
    <source>
        <strain evidence="4">ChiHcec3-11533</strain>
    </source>
</reference>
<dbReference type="SUPFAM" id="SSF159468">
    <property type="entry name" value="AtpF-like"/>
    <property type="match status" value="1"/>
</dbReference>
<dbReference type="AlphaFoldDB" id="A0A9D1IBD8"/>
<dbReference type="Proteomes" id="UP000824072">
    <property type="component" value="Unassembled WGS sequence"/>
</dbReference>
<dbReference type="Pfam" id="PF01990">
    <property type="entry name" value="ATP-synt_F"/>
    <property type="match status" value="1"/>
</dbReference>
<dbReference type="EMBL" id="DVMU01000105">
    <property type="protein sequence ID" value="HIU33855.1"/>
    <property type="molecule type" value="Genomic_DNA"/>
</dbReference>
<comment type="similarity">
    <text evidence="1">Belongs to the V-ATPase F subunit family.</text>
</comment>
<evidence type="ECO:0000313" key="4">
    <source>
        <dbReference type="EMBL" id="HIU33855.1"/>
    </source>
</evidence>
<evidence type="ECO:0000256" key="3">
    <source>
        <dbReference type="ARBA" id="ARBA00023065"/>
    </source>
</evidence>
<keyword evidence="2" id="KW-0813">Transport</keyword>
<dbReference type="GO" id="GO:0046961">
    <property type="term" value="F:proton-transporting ATPase activity, rotational mechanism"/>
    <property type="evidence" value="ECO:0007669"/>
    <property type="project" value="InterPro"/>
</dbReference>
<organism evidence="4 5">
    <name type="scientific">Candidatus Pullichristensenella excrementigallinarum</name>
    <dbReference type="NCBI Taxonomy" id="2840907"/>
    <lineage>
        <taxon>Bacteria</taxon>
        <taxon>Bacillati</taxon>
        <taxon>Bacillota</taxon>
        <taxon>Clostridia</taxon>
        <taxon>Candidatus Pullichristensenella</taxon>
    </lineage>
</organism>
<reference evidence="4" key="2">
    <citation type="journal article" date="2021" name="PeerJ">
        <title>Extensive microbial diversity within the chicken gut microbiome revealed by metagenomics and culture.</title>
        <authorList>
            <person name="Gilroy R."/>
            <person name="Ravi A."/>
            <person name="Getino M."/>
            <person name="Pursley I."/>
            <person name="Horton D.L."/>
            <person name="Alikhan N.F."/>
            <person name="Baker D."/>
            <person name="Gharbi K."/>
            <person name="Hall N."/>
            <person name="Watson M."/>
            <person name="Adriaenssens E.M."/>
            <person name="Foster-Nyarko E."/>
            <person name="Jarju S."/>
            <person name="Secka A."/>
            <person name="Antonio M."/>
            <person name="Oren A."/>
            <person name="Chaudhuri R.R."/>
            <person name="La Ragione R."/>
            <person name="Hildebrand F."/>
            <person name="Pallen M.J."/>
        </authorList>
    </citation>
    <scope>NUCLEOTIDE SEQUENCE</scope>
    <source>
        <strain evidence="4">ChiHcec3-11533</strain>
    </source>
</reference>
<accession>A0A9D1IBD8</accession>
<dbReference type="InterPro" id="IPR036906">
    <property type="entry name" value="ATPase_V1_fsu_sf"/>
</dbReference>